<dbReference type="PANTHER" id="PTHR19303:SF27">
    <property type="entry name" value="HTH CENPB-TYPE DOMAIN-CONTAINING PROTEIN"/>
    <property type="match status" value="1"/>
</dbReference>
<dbReference type="PANTHER" id="PTHR19303">
    <property type="entry name" value="TRANSPOSON"/>
    <property type="match status" value="1"/>
</dbReference>
<evidence type="ECO:0000313" key="6">
    <source>
        <dbReference type="RefSeq" id="XP_072846908.1"/>
    </source>
</evidence>
<dbReference type="RefSeq" id="XP_072846907.1">
    <property type="nucleotide sequence ID" value="XM_072990806.1"/>
</dbReference>
<evidence type="ECO:0000256" key="2">
    <source>
        <dbReference type="SAM" id="MobiDB-lite"/>
    </source>
</evidence>
<feature type="domain" description="HTH CENPB-type" evidence="3">
    <location>
        <begin position="72"/>
        <end position="152"/>
    </location>
</feature>
<accession>A0ABM5FNE2</accession>
<dbReference type="PROSITE" id="PS51253">
    <property type="entry name" value="HTH_CENPB"/>
    <property type="match status" value="1"/>
</dbReference>
<dbReference type="SUPFAM" id="SSF46689">
    <property type="entry name" value="Homeodomain-like"/>
    <property type="match status" value="2"/>
</dbReference>
<dbReference type="InterPro" id="IPR050863">
    <property type="entry name" value="CenT-Element_Derived"/>
</dbReference>
<dbReference type="GeneID" id="140704598"/>
<dbReference type="Gene3D" id="1.10.10.60">
    <property type="entry name" value="Homeodomain-like"/>
    <property type="match status" value="2"/>
</dbReference>
<keyword evidence="1" id="KW-0238">DNA-binding</keyword>
<organism evidence="4 5">
    <name type="scientific">Pogona vitticeps</name>
    <name type="common">central bearded dragon</name>
    <dbReference type="NCBI Taxonomy" id="103695"/>
    <lineage>
        <taxon>Eukaryota</taxon>
        <taxon>Metazoa</taxon>
        <taxon>Chordata</taxon>
        <taxon>Craniata</taxon>
        <taxon>Vertebrata</taxon>
        <taxon>Euteleostomi</taxon>
        <taxon>Lepidosauria</taxon>
        <taxon>Squamata</taxon>
        <taxon>Bifurcata</taxon>
        <taxon>Unidentata</taxon>
        <taxon>Episquamata</taxon>
        <taxon>Toxicofera</taxon>
        <taxon>Iguania</taxon>
        <taxon>Acrodonta</taxon>
        <taxon>Agamidae</taxon>
        <taxon>Amphibolurinae</taxon>
        <taxon>Pogona</taxon>
    </lineage>
</organism>
<evidence type="ECO:0000259" key="3">
    <source>
        <dbReference type="PROSITE" id="PS51253"/>
    </source>
</evidence>
<dbReference type="Proteomes" id="UP001652642">
    <property type="component" value="Chromosome 2"/>
</dbReference>
<dbReference type="SMART" id="SM00674">
    <property type="entry name" value="CENPB"/>
    <property type="match status" value="1"/>
</dbReference>
<protein>
    <submittedName>
        <fullName evidence="5 6">Major centromere autoantigen B-like</fullName>
    </submittedName>
</protein>
<evidence type="ECO:0000313" key="7">
    <source>
        <dbReference type="RefSeq" id="XP_072846909.1"/>
    </source>
</evidence>
<dbReference type="InterPro" id="IPR006600">
    <property type="entry name" value="HTH_CenpB_DNA-bd_dom"/>
</dbReference>
<feature type="compositionally biased region" description="Low complexity" evidence="2">
    <location>
        <begin position="308"/>
        <end position="317"/>
    </location>
</feature>
<feature type="region of interest" description="Disordered" evidence="2">
    <location>
        <begin position="288"/>
        <end position="317"/>
    </location>
</feature>
<dbReference type="InterPro" id="IPR009057">
    <property type="entry name" value="Homeodomain-like_sf"/>
</dbReference>
<evidence type="ECO:0000256" key="1">
    <source>
        <dbReference type="ARBA" id="ARBA00023125"/>
    </source>
</evidence>
<name>A0ABM5FNE2_9SAUR</name>
<feature type="compositionally biased region" description="Acidic residues" evidence="2">
    <location>
        <begin position="209"/>
        <end position="224"/>
    </location>
</feature>
<sequence length="317" mass="36057">MGPKKAASAEAGKMTKEKITLEMKKEIIRKHNRGMQVIDLAREYRRNPSTISTILKMREKILATDVAKGVTRIMKNRPAVLEEVEKLLLIWMQEKQRVGDRVTEAVICEKAKALYADLVQQAPGASAEPEDFKASRGWFERFKTRSGIHSVVRHGEAVSAPTLESTVMHIVALGRTMGLEVTEEDICELVEGHDQELFTQELVELQAEATEEQASLEEEEEPGEEQLSTTKLKELLEQWQNVQTQAQRYHLDKALAHDLSNTYERIMFPFRGMRKKWQKQLTMERFLTRRPRHEEEPAASVGGTQLPSSSSSSSCKP</sequence>
<gene>
    <name evidence="5 6 7" type="primary">LOC140704598</name>
</gene>
<dbReference type="RefSeq" id="XP_072846909.1">
    <property type="nucleotide sequence ID" value="XM_072990808.1"/>
</dbReference>
<keyword evidence="4" id="KW-1185">Reference proteome</keyword>
<feature type="region of interest" description="Disordered" evidence="2">
    <location>
        <begin position="209"/>
        <end position="228"/>
    </location>
</feature>
<dbReference type="Pfam" id="PF03221">
    <property type="entry name" value="HTH_Tnp_Tc5"/>
    <property type="match status" value="1"/>
</dbReference>
<reference evidence="4 5" key="1">
    <citation type="submission" date="2025-05" db="UniProtKB">
        <authorList>
            <consortium name="RefSeq"/>
        </authorList>
    </citation>
    <scope>NUCLEOTIDE SEQUENCE [LARGE SCALE GENOMIC DNA]</scope>
</reference>
<dbReference type="RefSeq" id="XP_072846908.1">
    <property type="nucleotide sequence ID" value="XM_072990807.1"/>
</dbReference>
<evidence type="ECO:0000313" key="5">
    <source>
        <dbReference type="RefSeq" id="XP_072846907.1"/>
    </source>
</evidence>
<evidence type="ECO:0000313" key="4">
    <source>
        <dbReference type="Proteomes" id="UP001652642"/>
    </source>
</evidence>
<proteinExistence type="predicted"/>